<feature type="region of interest" description="Disordered" evidence="1">
    <location>
        <begin position="114"/>
        <end position="137"/>
    </location>
</feature>
<sequence length="137" mass="15307">MHGGCGWSQPRPEERRRARRDGDGEGRAVRLWSAERTWEGKRSLHIPPPPPPSKKQRLASPEPEPLLGDSLRIREESPIVPVQEPRVSFSDDDEEKVDYGYDDTDAYLTELEDAGDAGDVGGSSYMPDDEPNFEAMG</sequence>
<dbReference type="EMBL" id="CM007389">
    <property type="protein sequence ID" value="ONK57975.1"/>
    <property type="molecule type" value="Genomic_DNA"/>
</dbReference>
<feature type="compositionally biased region" description="Basic and acidic residues" evidence="1">
    <location>
        <begin position="11"/>
        <end position="28"/>
    </location>
</feature>
<accession>A0A5P1E8Z6</accession>
<proteinExistence type="predicted"/>
<keyword evidence="3" id="KW-1185">Reference proteome</keyword>
<organism evidence="2 3">
    <name type="scientific">Asparagus officinalis</name>
    <name type="common">Garden asparagus</name>
    <dbReference type="NCBI Taxonomy" id="4686"/>
    <lineage>
        <taxon>Eukaryota</taxon>
        <taxon>Viridiplantae</taxon>
        <taxon>Streptophyta</taxon>
        <taxon>Embryophyta</taxon>
        <taxon>Tracheophyta</taxon>
        <taxon>Spermatophyta</taxon>
        <taxon>Magnoliopsida</taxon>
        <taxon>Liliopsida</taxon>
        <taxon>Asparagales</taxon>
        <taxon>Asparagaceae</taxon>
        <taxon>Asparagoideae</taxon>
        <taxon>Asparagus</taxon>
    </lineage>
</organism>
<reference evidence="3" key="1">
    <citation type="journal article" date="2017" name="Nat. Commun.">
        <title>The asparagus genome sheds light on the origin and evolution of a young Y chromosome.</title>
        <authorList>
            <person name="Harkess A."/>
            <person name="Zhou J."/>
            <person name="Xu C."/>
            <person name="Bowers J.E."/>
            <person name="Van der Hulst R."/>
            <person name="Ayyampalayam S."/>
            <person name="Mercati F."/>
            <person name="Riccardi P."/>
            <person name="McKain M.R."/>
            <person name="Kakrana A."/>
            <person name="Tang H."/>
            <person name="Ray J."/>
            <person name="Groenendijk J."/>
            <person name="Arikit S."/>
            <person name="Mathioni S.M."/>
            <person name="Nakano M."/>
            <person name="Shan H."/>
            <person name="Telgmann-Rauber A."/>
            <person name="Kanno A."/>
            <person name="Yue Z."/>
            <person name="Chen H."/>
            <person name="Li W."/>
            <person name="Chen Y."/>
            <person name="Xu X."/>
            <person name="Zhang Y."/>
            <person name="Luo S."/>
            <person name="Chen H."/>
            <person name="Gao J."/>
            <person name="Mao Z."/>
            <person name="Pires J.C."/>
            <person name="Luo M."/>
            <person name="Kudrna D."/>
            <person name="Wing R.A."/>
            <person name="Meyers B.C."/>
            <person name="Yi K."/>
            <person name="Kong H."/>
            <person name="Lavrijsen P."/>
            <person name="Sunseri F."/>
            <person name="Falavigna A."/>
            <person name="Ye Y."/>
            <person name="Leebens-Mack J.H."/>
            <person name="Chen G."/>
        </authorList>
    </citation>
    <scope>NUCLEOTIDE SEQUENCE [LARGE SCALE GENOMIC DNA]</scope>
    <source>
        <strain evidence="3">cv. DH0086</strain>
    </source>
</reference>
<feature type="compositionally biased region" description="Acidic residues" evidence="1">
    <location>
        <begin position="127"/>
        <end position="137"/>
    </location>
</feature>
<evidence type="ECO:0000313" key="3">
    <source>
        <dbReference type="Proteomes" id="UP000243459"/>
    </source>
</evidence>
<gene>
    <name evidence="2" type="ORF">A4U43_C09F6350</name>
</gene>
<evidence type="ECO:0000256" key="1">
    <source>
        <dbReference type="SAM" id="MobiDB-lite"/>
    </source>
</evidence>
<feature type="region of interest" description="Disordered" evidence="1">
    <location>
        <begin position="1"/>
        <end position="99"/>
    </location>
</feature>
<dbReference type="Proteomes" id="UP000243459">
    <property type="component" value="Chromosome 9"/>
</dbReference>
<feature type="compositionally biased region" description="Acidic residues" evidence="1">
    <location>
        <begin position="90"/>
        <end position="99"/>
    </location>
</feature>
<evidence type="ECO:0000313" key="2">
    <source>
        <dbReference type="EMBL" id="ONK57975.1"/>
    </source>
</evidence>
<dbReference type="Gramene" id="ONK57975">
    <property type="protein sequence ID" value="ONK57975"/>
    <property type="gene ID" value="A4U43_C09F6350"/>
</dbReference>
<protein>
    <submittedName>
        <fullName evidence="2">Uncharacterized protein</fullName>
    </submittedName>
</protein>
<dbReference type="AlphaFoldDB" id="A0A5P1E8Z6"/>
<name>A0A5P1E8Z6_ASPOF</name>